<feature type="region of interest" description="Disordered" evidence="11">
    <location>
        <begin position="259"/>
        <end position="279"/>
    </location>
</feature>
<evidence type="ECO:0000256" key="10">
    <source>
        <dbReference type="ARBA" id="ARBA00023242"/>
    </source>
</evidence>
<feature type="compositionally biased region" description="Polar residues" evidence="11">
    <location>
        <begin position="838"/>
        <end position="864"/>
    </location>
</feature>
<evidence type="ECO:0000313" key="13">
    <source>
        <dbReference type="EMBL" id="SYW78288.1"/>
    </source>
</evidence>
<dbReference type="GO" id="GO:0008270">
    <property type="term" value="F:zinc ion binding"/>
    <property type="evidence" value="ECO:0007669"/>
    <property type="project" value="InterPro"/>
</dbReference>
<name>A0A8H8QL87_9BASI</name>
<keyword evidence="9" id="KW-0804">Transcription</keyword>
<keyword evidence="2" id="KW-0479">Metal-binding</keyword>
<dbReference type="GO" id="GO:0003677">
    <property type="term" value="F:DNA binding"/>
    <property type="evidence" value="ECO:0007669"/>
    <property type="project" value="UniProtKB-KW"/>
</dbReference>
<dbReference type="GO" id="GO:0009410">
    <property type="term" value="P:response to xenobiotic stimulus"/>
    <property type="evidence" value="ECO:0007669"/>
    <property type="project" value="TreeGrafter"/>
</dbReference>
<feature type="region of interest" description="Disordered" evidence="11">
    <location>
        <begin position="52"/>
        <end position="82"/>
    </location>
</feature>
<comment type="caution">
    <text evidence="13">The sequence shown here is derived from an EMBL/GenBank/DDBJ whole genome shotgun (WGS) entry which is preliminary data.</text>
</comment>
<gene>
    <name evidence="13" type="ORF">UBRO2_02480</name>
</gene>
<feature type="region of interest" description="Disordered" evidence="11">
    <location>
        <begin position="834"/>
        <end position="881"/>
    </location>
</feature>
<feature type="compositionally biased region" description="Polar residues" evidence="11">
    <location>
        <begin position="777"/>
        <end position="790"/>
    </location>
</feature>
<evidence type="ECO:0000256" key="5">
    <source>
        <dbReference type="ARBA" id="ARBA00022833"/>
    </source>
</evidence>
<feature type="compositionally biased region" description="Low complexity" evidence="11">
    <location>
        <begin position="759"/>
        <end position="776"/>
    </location>
</feature>
<dbReference type="Gene3D" id="4.10.240.10">
    <property type="entry name" value="Zn(2)-C6 fungal-type DNA-binding domain"/>
    <property type="match status" value="1"/>
</dbReference>
<proteinExistence type="inferred from homology"/>
<keyword evidence="6" id="KW-0805">Transcription regulation</keyword>
<dbReference type="InterPro" id="IPR036864">
    <property type="entry name" value="Zn2-C6_fun-type_DNA-bd_sf"/>
</dbReference>
<feature type="compositionally biased region" description="Low complexity" evidence="11">
    <location>
        <begin position="706"/>
        <end position="717"/>
    </location>
</feature>
<keyword evidence="14" id="KW-1185">Reference proteome</keyword>
<protein>
    <recommendedName>
        <fullName evidence="12">Zn(2)-C6 fungal-type domain-containing protein</fullName>
    </recommendedName>
</protein>
<evidence type="ECO:0000256" key="6">
    <source>
        <dbReference type="ARBA" id="ARBA00023015"/>
    </source>
</evidence>
<comment type="similarity">
    <text evidence="1">Belongs to the GPN-loop GTPase family.</text>
</comment>
<dbReference type="InterPro" id="IPR004130">
    <property type="entry name" value="Gpn"/>
</dbReference>
<dbReference type="CDD" id="cd17870">
    <property type="entry name" value="GPN1"/>
    <property type="match status" value="1"/>
</dbReference>
<evidence type="ECO:0000256" key="4">
    <source>
        <dbReference type="ARBA" id="ARBA00022801"/>
    </source>
</evidence>
<evidence type="ECO:0000256" key="8">
    <source>
        <dbReference type="ARBA" id="ARBA00023134"/>
    </source>
</evidence>
<dbReference type="InterPro" id="IPR027417">
    <property type="entry name" value="P-loop_NTPase"/>
</dbReference>
<dbReference type="InterPro" id="IPR030230">
    <property type="entry name" value="Gpn1/Npa3/XAB1"/>
</dbReference>
<dbReference type="Pfam" id="PF03029">
    <property type="entry name" value="ATP_bind_1"/>
    <property type="match status" value="1"/>
</dbReference>
<dbReference type="Proteomes" id="UP000658997">
    <property type="component" value="Unassembled WGS sequence"/>
</dbReference>
<dbReference type="Gene3D" id="3.40.50.300">
    <property type="entry name" value="P-loop containing nucleotide triphosphate hydrolases"/>
    <property type="match status" value="1"/>
</dbReference>
<feature type="domain" description="Zn(2)-C6 fungal-type" evidence="12">
    <location>
        <begin position="560"/>
        <end position="580"/>
    </location>
</feature>
<keyword evidence="10" id="KW-0539">Nucleus</keyword>
<dbReference type="SUPFAM" id="SSF52540">
    <property type="entry name" value="P-loop containing nucleoside triphosphate hydrolases"/>
    <property type="match status" value="1"/>
</dbReference>
<keyword evidence="3" id="KW-0547">Nucleotide-binding</keyword>
<accession>A0A8H8QL87</accession>
<evidence type="ECO:0000256" key="3">
    <source>
        <dbReference type="ARBA" id="ARBA00022741"/>
    </source>
</evidence>
<dbReference type="Pfam" id="PF00172">
    <property type="entry name" value="Zn_clus"/>
    <property type="match status" value="1"/>
</dbReference>
<dbReference type="GO" id="GO:0003924">
    <property type="term" value="F:GTPase activity"/>
    <property type="evidence" value="ECO:0007669"/>
    <property type="project" value="InterPro"/>
</dbReference>
<dbReference type="GO" id="GO:0005525">
    <property type="term" value="F:GTP binding"/>
    <property type="evidence" value="ECO:0007669"/>
    <property type="project" value="UniProtKB-KW"/>
</dbReference>
<feature type="compositionally biased region" description="Low complexity" evidence="11">
    <location>
        <begin position="68"/>
        <end position="82"/>
    </location>
</feature>
<reference evidence="13" key="1">
    <citation type="submission" date="2018-08" db="EMBL/GenBank/DDBJ databases">
        <authorList>
            <person name="Guldener U."/>
        </authorList>
    </citation>
    <scope>NUCLEOTIDE SEQUENCE</scope>
    <source>
        <strain evidence="13">UB2</strain>
    </source>
</reference>
<evidence type="ECO:0000256" key="1">
    <source>
        <dbReference type="ARBA" id="ARBA00005290"/>
    </source>
</evidence>
<dbReference type="InterPro" id="IPR001138">
    <property type="entry name" value="Zn2Cys6_DnaBD"/>
</dbReference>
<keyword evidence="7" id="KW-0238">DNA-binding</keyword>
<dbReference type="PANTHER" id="PTHR31779">
    <property type="entry name" value="2-NITROPROPANE DIOXYGENASE FAMILY, PUTATIVE (AFU_ORTHOLOGUE AFUA_2G17430)-RELATED"/>
    <property type="match status" value="1"/>
</dbReference>
<dbReference type="SUPFAM" id="SSF57701">
    <property type="entry name" value="Zn2/Cys6 DNA-binding domain"/>
    <property type="match status" value="1"/>
</dbReference>
<evidence type="ECO:0000256" key="11">
    <source>
        <dbReference type="SAM" id="MobiDB-lite"/>
    </source>
</evidence>
<keyword evidence="4" id="KW-0378">Hydrolase</keyword>
<dbReference type="GO" id="GO:0000981">
    <property type="term" value="F:DNA-binding transcription factor activity, RNA polymerase II-specific"/>
    <property type="evidence" value="ECO:0007669"/>
    <property type="project" value="InterPro"/>
</dbReference>
<evidence type="ECO:0000313" key="14">
    <source>
        <dbReference type="Proteomes" id="UP000658997"/>
    </source>
</evidence>
<keyword evidence="5" id="KW-0862">Zinc</keyword>
<feature type="region of interest" description="Disordered" evidence="11">
    <location>
        <begin position="692"/>
        <end position="807"/>
    </location>
</feature>
<feature type="compositionally biased region" description="Polar residues" evidence="11">
    <location>
        <begin position="372"/>
        <end position="381"/>
    </location>
</feature>
<evidence type="ECO:0000256" key="7">
    <source>
        <dbReference type="ARBA" id="ARBA00023125"/>
    </source>
</evidence>
<feature type="compositionally biased region" description="Basic and acidic residues" evidence="11">
    <location>
        <begin position="345"/>
        <end position="369"/>
    </location>
</feature>
<evidence type="ECO:0000256" key="9">
    <source>
        <dbReference type="ARBA" id="ARBA00023163"/>
    </source>
</evidence>
<dbReference type="PANTHER" id="PTHR31779:SF3">
    <property type="entry name" value="PROTEIN RDR1"/>
    <property type="match status" value="1"/>
</dbReference>
<feature type="region of interest" description="Disordered" evidence="11">
    <location>
        <begin position="345"/>
        <end position="429"/>
    </location>
</feature>
<sequence length="1545" mass="169931">MATASTPAAVAAAPMSASTHLGLLPEIPRASSIIVIGMAGSGKSTFTASLHGHLHEKSKEQQDERRQQQQQQQAGSSSAAASSSFVSQTTAPYMVNLDPAVGTLGYEPNVDIRDTVDYARVMEQYNLGPNGGILTALNLFTTKFDQVLNILEKRAKEVDHIVLDTPGQIEIFTWSASGSIVTDALASSMPTVVAYIIDTPRTTAPATFMSNMLYACSILYKTKLPFILVFNKTDAQSHQFALEWMQDFEKFQEALAAGNATDPSSTVTQQGLNPGARDYGAEGSQGYMNSLMNSMSLVLDEFYKNLRAVGVSSVTGEGMEDFLAAVQEARQEYLDDYRPELERLAKERDAKRETSKKEQLARLMKDMKVGSKSATPGNRTATKAARSTEDLSRPIDEEYEGDGQIIEPDSDEEKPHYEYPGPDLDFPIIHSRHTRSRDNLDSTASTHPNPSTLPIFVSLSKTTPPTARSNHHPIVVNLLPKRHTQVRARSAPSSKHNRFSSKIKNGDLQRCEDHAEHILNSQPPRAGRDMPEAMSSKVEASVAGPGMDASRNKRKRIWAACEPCRKRKSKCDGQNPCAGCFSTIKTAMLSINATTLETGAIDKALVQAKAQELCLFDWNRKPRGPKGKKAAFAAAFGVQTTGSLGVPRSHASAGSAYIEAQKRVLDNVHPSNAHRPGASIKGAFTFLAPDAMSPDSSSNASPAHGAPWPDSSPSAAAENGAPHYEHYASESNVPPNNNPNMQYSHVGFNGRPDLYQRGSNESSNFSSSEYSSHTFSGRLSESNTSISTFSPPIVPGPSRPMGTEERPLKRTFEYFGIDDRVSKATLSAWDALADSASHPRSNSVSSMLRSQNSAGTSPTEVNRNGASPAQSQGSGGLVAASPQSDGSVNYFNAATKLSTAGSDNCDTRYHDQSMLINRLKPYYTDSDRPFVALAISQFEALDSFEKMIPSRYLFGSAPGAGGRDPPAHVLLALLAFLTHRALLLPDSMNIEDLDLQAGDVVMRCANNYGRLEGDDRKQMLSFARRSWGLANDLMLQKIRSGDVDPRLIMTGMLLEMGAGEDGLSSKGLVQRKMWLFRLAYCWRLHQLDAKPDTESCNTPWDGPEVLQRALEISGGSSTDDPQAPLPRAADTRTMIKDPIELEALRRQISLIVTAAYWVQTAELQVPKFDVYTMELEPASADDYIHHGSNWTPKVHPASNGYLTQTRDLIFRTYGRLTRLLHTPLADICTGHSPEPDLQHAITEMETTLDWLVERIGSVTYEGPEMPLRVAAFVHSRIVALLMYRLFTSIQAFFFLFPERTTAKTDKSLRIASTLMPTGESEQRSNFEMIAGNNWVPESESEDDSAIGRDFHGRKLLSRPQFSRHPMKASMAVLWETGTVVKRLLELHRARDAALKPIEGNANNEWKSGEGEKKGNEVGKTMDASLRAVRWPRHLRLFAQHAYAMAAEAHVAGASWLDAYGENENPGWKNPASFDLLPEFNNEHIESGLWDTGDAFLELLEAMAKMGSTHARNIEESTLRYRQERWNWAKRYQQPPSSLTSMLNPK</sequence>
<feature type="compositionally biased region" description="Polar residues" evidence="11">
    <location>
        <begin position="261"/>
        <end position="272"/>
    </location>
</feature>
<dbReference type="PROSITE" id="PS50048">
    <property type="entry name" value="ZN2_CY6_FUNGAL_2"/>
    <property type="match status" value="1"/>
</dbReference>
<organism evidence="13 14">
    <name type="scientific">Ustilago bromivora</name>
    <dbReference type="NCBI Taxonomy" id="307758"/>
    <lineage>
        <taxon>Eukaryota</taxon>
        <taxon>Fungi</taxon>
        <taxon>Dikarya</taxon>
        <taxon>Basidiomycota</taxon>
        <taxon>Ustilaginomycotina</taxon>
        <taxon>Ustilaginomycetes</taxon>
        <taxon>Ustilaginales</taxon>
        <taxon>Ustilaginaceae</taxon>
        <taxon>Ustilago</taxon>
    </lineage>
</organism>
<dbReference type="EMBL" id="ULHB01000038">
    <property type="protein sequence ID" value="SYW78288.1"/>
    <property type="molecule type" value="Genomic_DNA"/>
</dbReference>
<evidence type="ECO:0000259" key="12">
    <source>
        <dbReference type="PROSITE" id="PS50048"/>
    </source>
</evidence>
<feature type="compositionally biased region" description="Basic and acidic residues" evidence="11">
    <location>
        <begin position="53"/>
        <end position="67"/>
    </location>
</feature>
<keyword evidence="8" id="KW-0342">GTP-binding</keyword>
<dbReference type="CDD" id="cd00067">
    <property type="entry name" value="GAL4"/>
    <property type="match status" value="1"/>
</dbReference>
<evidence type="ECO:0000256" key="2">
    <source>
        <dbReference type="ARBA" id="ARBA00022723"/>
    </source>
</evidence>
<dbReference type="InterPro" id="IPR052478">
    <property type="entry name" value="Metabolite_Synth_Reg"/>
</dbReference>
<feature type="compositionally biased region" description="Basic and acidic residues" evidence="11">
    <location>
        <begin position="386"/>
        <end position="396"/>
    </location>
</feature>